<accession>A0A0C2PR01</accession>
<evidence type="ECO:0000313" key="1">
    <source>
        <dbReference type="EMBL" id="KIJ57468.1"/>
    </source>
</evidence>
<proteinExistence type="predicted"/>
<dbReference type="Proteomes" id="UP000053820">
    <property type="component" value="Unassembled WGS sequence"/>
</dbReference>
<gene>
    <name evidence="1" type="ORF">HYDPIDRAFT_44910</name>
</gene>
<dbReference type="HOGENOM" id="CLU_3143271_0_0_1"/>
<name>A0A0C2PR01_9AGAM</name>
<keyword evidence="2" id="KW-1185">Reference proteome</keyword>
<sequence>MPVEITLLSSAVAEHVDDQNQPVYLFDWQHHNDLFPSGWKAESSESQVA</sequence>
<protein>
    <submittedName>
        <fullName evidence="1">Uncharacterized protein</fullName>
    </submittedName>
</protein>
<dbReference type="OrthoDB" id="2686558at2759"/>
<reference evidence="1 2" key="1">
    <citation type="submission" date="2014-04" db="EMBL/GenBank/DDBJ databases">
        <title>Evolutionary Origins and Diversification of the Mycorrhizal Mutualists.</title>
        <authorList>
            <consortium name="DOE Joint Genome Institute"/>
            <consortium name="Mycorrhizal Genomics Consortium"/>
            <person name="Kohler A."/>
            <person name="Kuo A."/>
            <person name="Nagy L.G."/>
            <person name="Floudas D."/>
            <person name="Copeland A."/>
            <person name="Barry K.W."/>
            <person name="Cichocki N."/>
            <person name="Veneault-Fourrey C."/>
            <person name="LaButti K."/>
            <person name="Lindquist E.A."/>
            <person name="Lipzen A."/>
            <person name="Lundell T."/>
            <person name="Morin E."/>
            <person name="Murat C."/>
            <person name="Riley R."/>
            <person name="Ohm R."/>
            <person name="Sun H."/>
            <person name="Tunlid A."/>
            <person name="Henrissat B."/>
            <person name="Grigoriev I.V."/>
            <person name="Hibbett D.S."/>
            <person name="Martin F."/>
        </authorList>
    </citation>
    <scope>NUCLEOTIDE SEQUENCE [LARGE SCALE GENOMIC DNA]</scope>
    <source>
        <strain evidence="1 2">MD-312</strain>
    </source>
</reference>
<dbReference type="EMBL" id="KN840372">
    <property type="protein sequence ID" value="KIJ57468.1"/>
    <property type="molecule type" value="Genomic_DNA"/>
</dbReference>
<evidence type="ECO:0000313" key="2">
    <source>
        <dbReference type="Proteomes" id="UP000053820"/>
    </source>
</evidence>
<organism evidence="1 2">
    <name type="scientific">Hydnomerulius pinastri MD-312</name>
    <dbReference type="NCBI Taxonomy" id="994086"/>
    <lineage>
        <taxon>Eukaryota</taxon>
        <taxon>Fungi</taxon>
        <taxon>Dikarya</taxon>
        <taxon>Basidiomycota</taxon>
        <taxon>Agaricomycotina</taxon>
        <taxon>Agaricomycetes</taxon>
        <taxon>Agaricomycetidae</taxon>
        <taxon>Boletales</taxon>
        <taxon>Boletales incertae sedis</taxon>
        <taxon>Leucogyrophana</taxon>
    </lineage>
</organism>
<dbReference type="AlphaFoldDB" id="A0A0C2PR01"/>